<dbReference type="EMBL" id="CABDVU010000001">
    <property type="protein sequence ID" value="VTN14782.1"/>
    <property type="molecule type" value="Genomic_DNA"/>
</dbReference>
<accession>A0A4U9DAX6</accession>
<dbReference type="PANTHER" id="PTHR30414">
    <property type="entry name" value="MINICONDUCTANCE MECHANOSENSITIVE CHANNEL YBDG"/>
    <property type="match status" value="1"/>
</dbReference>
<name>A0A4U9DAX6_RAOTE</name>
<organism evidence="1 2">
    <name type="scientific">Raoultella terrigena</name>
    <name type="common">Klebsiella terrigena</name>
    <dbReference type="NCBI Taxonomy" id="577"/>
    <lineage>
        <taxon>Bacteria</taxon>
        <taxon>Pseudomonadati</taxon>
        <taxon>Pseudomonadota</taxon>
        <taxon>Gammaproteobacteria</taxon>
        <taxon>Enterobacterales</taxon>
        <taxon>Enterobacteriaceae</taxon>
        <taxon>Klebsiella/Raoultella group</taxon>
        <taxon>Raoultella</taxon>
    </lineage>
</organism>
<sequence>MDSRHEEISLWNQQNAADRSVLNLRKMTNIGTFRAYLQEYLRNHPRLRKDMTMMVRQLAPDANGLPIEIYCFTQHRGMGGV</sequence>
<dbReference type="Proteomes" id="UP000339249">
    <property type="component" value="Unassembled WGS sequence"/>
</dbReference>
<dbReference type="GO" id="GO:0005886">
    <property type="term" value="C:plasma membrane"/>
    <property type="evidence" value="ECO:0007669"/>
    <property type="project" value="TreeGrafter"/>
</dbReference>
<reference evidence="1 2" key="1">
    <citation type="submission" date="2019-04" db="EMBL/GenBank/DDBJ databases">
        <authorList>
            <consortium name="Pathogen Informatics"/>
        </authorList>
    </citation>
    <scope>NUCLEOTIDE SEQUENCE [LARGE SCALE GENOMIC DNA]</scope>
    <source>
        <strain evidence="1 2">NCTC9185</strain>
    </source>
</reference>
<evidence type="ECO:0000313" key="1">
    <source>
        <dbReference type="EMBL" id="VTN14782.1"/>
    </source>
</evidence>
<evidence type="ECO:0000313" key="2">
    <source>
        <dbReference type="Proteomes" id="UP000339249"/>
    </source>
</evidence>
<dbReference type="GO" id="GO:0008381">
    <property type="term" value="F:mechanosensitive monoatomic ion channel activity"/>
    <property type="evidence" value="ECO:0007669"/>
    <property type="project" value="InterPro"/>
</dbReference>
<dbReference type="AlphaFoldDB" id="A0A4U9DAX6"/>
<dbReference type="GO" id="GO:0071470">
    <property type="term" value="P:cellular response to osmotic stress"/>
    <property type="evidence" value="ECO:0007669"/>
    <property type="project" value="InterPro"/>
</dbReference>
<gene>
    <name evidence="1" type="primary">mscM_1</name>
    <name evidence="1" type="ORF">NCTC9185_06850</name>
</gene>
<protein>
    <submittedName>
        <fullName evidence="1">Miniconductance mechanosensitive channel</fullName>
    </submittedName>
</protein>
<dbReference type="InterPro" id="IPR030192">
    <property type="entry name" value="YbdG"/>
</dbReference>
<dbReference type="PANTHER" id="PTHR30414:SF0">
    <property type="entry name" value="MINICONDUCTANCE MECHANOSENSITIVE CHANNEL YBDG"/>
    <property type="match status" value="1"/>
</dbReference>
<proteinExistence type="predicted"/>